<protein>
    <submittedName>
        <fullName evidence="1">Uncharacterized protein</fullName>
    </submittedName>
</protein>
<dbReference type="KEGG" id="hhb:Hhub_1209"/>
<gene>
    <name evidence="1" type="ORF">HHUB_1209</name>
</gene>
<dbReference type="Proteomes" id="UP000066737">
    <property type="component" value="Chromosome I"/>
</dbReference>
<accession>A0A0U5HQZ1</accession>
<name>A0A0U5HQZ1_9EURY</name>
<sequence>MKQYEAGESVSKAYEIWDDYQVSGYLQPGTYRWEETVRFSSEDAAASPTTESVSWWFTLQLAHDE</sequence>
<keyword evidence="2" id="KW-1185">Reference proteome</keyword>
<reference evidence="2" key="1">
    <citation type="journal article" date="2016" name="Environ. Microbiol.">
        <title>The complete genome of a viable archaeum isolated from 123-million-year-old rock salt.</title>
        <authorList>
            <person name="Jaakkola S.T."/>
            <person name="Pfeiffer F."/>
            <person name="Ravantti J.J."/>
            <person name="Guo Q."/>
            <person name="Liu Y."/>
            <person name="Chen X."/>
            <person name="Ma H."/>
            <person name="Yang C."/>
            <person name="Oksanen H.M."/>
            <person name="Bamford D.H."/>
        </authorList>
    </citation>
    <scope>NUCLEOTIDE SEQUENCE</scope>
    <source>
        <strain evidence="2">JI20-1</strain>
    </source>
</reference>
<organism evidence="1 2">
    <name type="scientific">Halobacterium hubeiense</name>
    <dbReference type="NCBI Taxonomy" id="1407499"/>
    <lineage>
        <taxon>Archaea</taxon>
        <taxon>Methanobacteriati</taxon>
        <taxon>Methanobacteriota</taxon>
        <taxon>Stenosarchaea group</taxon>
        <taxon>Halobacteria</taxon>
        <taxon>Halobacteriales</taxon>
        <taxon>Halobacteriaceae</taxon>
        <taxon>Halobacterium</taxon>
    </lineage>
</organism>
<evidence type="ECO:0000313" key="2">
    <source>
        <dbReference type="Proteomes" id="UP000066737"/>
    </source>
</evidence>
<evidence type="ECO:0000313" key="1">
    <source>
        <dbReference type="EMBL" id="CQH46286.1"/>
    </source>
</evidence>
<dbReference type="AlphaFoldDB" id="A0A0U5HQZ1"/>
<dbReference type="EMBL" id="LN831302">
    <property type="protein sequence ID" value="CQH46286.1"/>
    <property type="molecule type" value="Genomic_DNA"/>
</dbReference>
<proteinExistence type="predicted"/>